<name>A0A3B0VDK1_9ZZZZ</name>
<protein>
    <submittedName>
        <fullName evidence="1">Uncharacterized protein</fullName>
    </submittedName>
</protein>
<accession>A0A3B0VDK1</accession>
<organism evidence="1">
    <name type="scientific">hydrothermal vent metagenome</name>
    <dbReference type="NCBI Taxonomy" id="652676"/>
    <lineage>
        <taxon>unclassified sequences</taxon>
        <taxon>metagenomes</taxon>
        <taxon>ecological metagenomes</taxon>
    </lineage>
</organism>
<reference evidence="1" key="1">
    <citation type="submission" date="2018-06" db="EMBL/GenBank/DDBJ databases">
        <authorList>
            <person name="Zhirakovskaya E."/>
        </authorList>
    </citation>
    <scope>NUCLEOTIDE SEQUENCE</scope>
</reference>
<dbReference type="EMBL" id="UOEU01000023">
    <property type="protein sequence ID" value="VAW30046.1"/>
    <property type="molecule type" value="Genomic_DNA"/>
</dbReference>
<evidence type="ECO:0000313" key="1">
    <source>
        <dbReference type="EMBL" id="VAW30046.1"/>
    </source>
</evidence>
<gene>
    <name evidence="1" type="ORF">MNBD_CHLOROFLEXI01-2937</name>
</gene>
<dbReference type="AlphaFoldDB" id="A0A3B0VDK1"/>
<proteinExistence type="predicted"/>
<sequence>MIRGNISHLPVADVEISSLLPDQMTRAILNFLELWLPAFRAEYLTQFSTLLLEDKKEAKREDGISKFLLQYLLAQAKETNLSLQFNEKKGVDFFIFIGLPRLHSKPIFVIEAKRLPSSNDGKQYVVGTDRADGIERFKCEQEGFIFDKNHCAMVAYVQRQTFEYWFERINRWLIELIADNENYDGFDWEKSDKLVKIASNSDDVARYISKHSRKTLSRLTINHFWLDMHIDNPA</sequence>